<organism evidence="1 2">
    <name type="scientific">Aureimonas endophytica</name>
    <dbReference type="NCBI Taxonomy" id="2027858"/>
    <lineage>
        <taxon>Bacteria</taxon>
        <taxon>Pseudomonadati</taxon>
        <taxon>Pseudomonadota</taxon>
        <taxon>Alphaproteobacteria</taxon>
        <taxon>Hyphomicrobiales</taxon>
        <taxon>Aurantimonadaceae</taxon>
        <taxon>Aureimonas</taxon>
    </lineage>
</organism>
<comment type="caution">
    <text evidence="1">The sequence shown here is derived from an EMBL/GenBank/DDBJ whole genome shotgun (WGS) entry which is preliminary data.</text>
</comment>
<dbReference type="RefSeq" id="WP_019996284.1">
    <property type="nucleotide sequence ID" value="NZ_BMIQ01000007.1"/>
</dbReference>
<evidence type="ECO:0000313" key="1">
    <source>
        <dbReference type="EMBL" id="GGE16652.1"/>
    </source>
</evidence>
<reference evidence="1" key="2">
    <citation type="submission" date="2020-09" db="EMBL/GenBank/DDBJ databases">
        <authorList>
            <person name="Sun Q."/>
            <person name="Zhou Y."/>
        </authorList>
    </citation>
    <scope>NUCLEOTIDE SEQUENCE</scope>
    <source>
        <strain evidence="1">CGMCC 1.15367</strain>
    </source>
</reference>
<gene>
    <name evidence="1" type="ORF">GCM10011390_39650</name>
</gene>
<keyword evidence="2" id="KW-1185">Reference proteome</keyword>
<name>A0A917EB73_9HYPH</name>
<reference evidence="1" key="1">
    <citation type="journal article" date="2014" name="Int. J. Syst. Evol. Microbiol.">
        <title>Complete genome sequence of Corynebacterium casei LMG S-19264T (=DSM 44701T), isolated from a smear-ripened cheese.</title>
        <authorList>
            <consortium name="US DOE Joint Genome Institute (JGI-PGF)"/>
            <person name="Walter F."/>
            <person name="Albersmeier A."/>
            <person name="Kalinowski J."/>
            <person name="Ruckert C."/>
        </authorList>
    </citation>
    <scope>NUCLEOTIDE SEQUENCE</scope>
    <source>
        <strain evidence="1">CGMCC 1.15367</strain>
    </source>
</reference>
<dbReference type="AlphaFoldDB" id="A0A917EB73"/>
<dbReference type="EMBL" id="BMIQ01000007">
    <property type="protein sequence ID" value="GGE16652.1"/>
    <property type="molecule type" value="Genomic_DNA"/>
</dbReference>
<accession>A0A917EB73</accession>
<evidence type="ECO:0000313" key="2">
    <source>
        <dbReference type="Proteomes" id="UP000644699"/>
    </source>
</evidence>
<proteinExistence type="predicted"/>
<protein>
    <submittedName>
        <fullName evidence="1">Uncharacterized protein</fullName>
    </submittedName>
</protein>
<sequence length="102" mass="11229">MGIKKVVGGLRYDTTKAEAVCRYERGYPRDFEYEDTTLYRTSGGRFFLAGEGGARSRWAERVSGGLQGGEGLIPITVEGAREFAEQHADAETVERFFAVEGA</sequence>
<dbReference type="Proteomes" id="UP000644699">
    <property type="component" value="Unassembled WGS sequence"/>
</dbReference>